<evidence type="ECO:0000259" key="3">
    <source>
        <dbReference type="Pfam" id="PF06155"/>
    </source>
</evidence>
<evidence type="ECO:0000256" key="1">
    <source>
        <dbReference type="ARBA" id="ARBA00022723"/>
    </source>
</evidence>
<dbReference type="PANTHER" id="PTHR35303:SF5">
    <property type="entry name" value="OS02G0197800 PROTEIN"/>
    <property type="match status" value="1"/>
</dbReference>
<protein>
    <recommendedName>
        <fullName evidence="3">Gamma-butyrobetaine hydroxylase-like N-terminal domain-containing protein</fullName>
    </recommendedName>
</protein>
<keyword evidence="2" id="KW-0408">Iron</keyword>
<gene>
    <name evidence="4" type="ORF">NEJAP_0343</name>
</gene>
<proteinExistence type="predicted"/>
<keyword evidence="5" id="KW-1185">Reference proteome</keyword>
<sequence length="125" mass="13989">MTSTSIPSNIKLHKKSKTLELIYEQDSYELSAEFLRVHSPSAEVRGHGIGNGTLQTGKKFVAIKGVEATGNYALKIIFDDGHDSGLFTWEYLHDLAVQHDKYWDKYLQSLAEAGESRDQGLIGKF</sequence>
<organism evidence="4 5">
    <name type="scientific">Neptunomonas japonica JAMM 1380</name>
    <dbReference type="NCBI Taxonomy" id="1441457"/>
    <lineage>
        <taxon>Bacteria</taxon>
        <taxon>Pseudomonadati</taxon>
        <taxon>Pseudomonadota</taxon>
        <taxon>Gammaproteobacteria</taxon>
        <taxon>Oceanospirillales</taxon>
        <taxon>Oceanospirillaceae</taxon>
        <taxon>Neptunomonas</taxon>
    </lineage>
</organism>
<feature type="domain" description="Gamma-butyrobetaine hydroxylase-like N-terminal" evidence="3">
    <location>
        <begin position="10"/>
        <end position="93"/>
    </location>
</feature>
<dbReference type="InterPro" id="IPR038492">
    <property type="entry name" value="GBBH-like_N_sf"/>
</dbReference>
<dbReference type="GO" id="GO:0046872">
    <property type="term" value="F:metal ion binding"/>
    <property type="evidence" value="ECO:0007669"/>
    <property type="project" value="UniProtKB-KW"/>
</dbReference>
<dbReference type="InterPro" id="IPR010376">
    <property type="entry name" value="GBBH-like_N"/>
</dbReference>
<dbReference type="PANTHER" id="PTHR35303">
    <property type="entry name" value="OS02G0197800 PROTEIN"/>
    <property type="match status" value="1"/>
</dbReference>
<keyword evidence="1" id="KW-0479">Metal-binding</keyword>
<dbReference type="RefSeq" id="WP_201349019.1">
    <property type="nucleotide sequence ID" value="NZ_AP014546.1"/>
</dbReference>
<evidence type="ECO:0000313" key="5">
    <source>
        <dbReference type="Proteomes" id="UP000595332"/>
    </source>
</evidence>
<accession>A0A7R6PHC5</accession>
<dbReference type="AlphaFoldDB" id="A0A7R6PHC5"/>
<dbReference type="Proteomes" id="UP000595332">
    <property type="component" value="Chromosome"/>
</dbReference>
<dbReference type="KEGG" id="njp:NEJAP_0343"/>
<dbReference type="EMBL" id="AP014546">
    <property type="protein sequence ID" value="BBB28301.1"/>
    <property type="molecule type" value="Genomic_DNA"/>
</dbReference>
<reference evidence="4 5" key="1">
    <citation type="journal article" date="2008" name="Int. J. Syst. Evol. Microbiol.">
        <title>Neptunomonas japonica sp. nov., an Osedax japonicus symbiont-like bacterium isolated from sediment adjacent to sperm whale carcasses off Kagoshima, Japan.</title>
        <authorList>
            <person name="Miyazaki M."/>
            <person name="Nogi Y."/>
            <person name="Fujiwara Y."/>
            <person name="Kawato M."/>
            <person name="Kubokawa K."/>
            <person name="Horikoshi K."/>
        </authorList>
    </citation>
    <scope>NUCLEOTIDE SEQUENCE [LARGE SCALE GENOMIC DNA]</scope>
    <source>
        <strain evidence="4 5">JAMM 1380</strain>
    </source>
</reference>
<evidence type="ECO:0000313" key="4">
    <source>
        <dbReference type="EMBL" id="BBB28301.1"/>
    </source>
</evidence>
<dbReference type="Pfam" id="PF06155">
    <property type="entry name" value="GBBH-like_N"/>
    <property type="match status" value="1"/>
</dbReference>
<dbReference type="Gene3D" id="3.30.2020.30">
    <property type="match status" value="1"/>
</dbReference>
<evidence type="ECO:0000256" key="2">
    <source>
        <dbReference type="ARBA" id="ARBA00023004"/>
    </source>
</evidence>
<name>A0A7R6PHC5_9GAMM</name>